<dbReference type="SUPFAM" id="SSF54506">
    <property type="entry name" value="Diaminopimelate epimerase-like"/>
    <property type="match status" value="2"/>
</dbReference>
<proteinExistence type="inferred from homology"/>
<feature type="binding site" evidence="8">
    <location>
        <position position="56"/>
    </location>
    <ligand>
        <name>substrate</name>
    </ligand>
</feature>
<dbReference type="GO" id="GO:0009089">
    <property type="term" value="P:lysine biosynthetic process via diaminopimelate"/>
    <property type="evidence" value="ECO:0007669"/>
    <property type="project" value="UniProtKB-UniRule"/>
</dbReference>
<keyword evidence="8" id="KW-0963">Cytoplasm</keyword>
<evidence type="ECO:0000256" key="6">
    <source>
        <dbReference type="ARBA" id="ARBA00023235"/>
    </source>
</evidence>
<dbReference type="OrthoDB" id="9805408at2"/>
<dbReference type="EMBL" id="FUXI01000011">
    <property type="protein sequence ID" value="SJZ68970.1"/>
    <property type="molecule type" value="Genomic_DNA"/>
</dbReference>
<comment type="subunit">
    <text evidence="8">Homodimer.</text>
</comment>
<dbReference type="Gene3D" id="3.10.310.10">
    <property type="entry name" value="Diaminopimelate Epimerase, Chain A, domain 1"/>
    <property type="match status" value="2"/>
</dbReference>
<keyword evidence="5 8" id="KW-0457">Lysine biosynthesis</keyword>
<dbReference type="PROSITE" id="PS01326">
    <property type="entry name" value="DAP_EPIMERASE"/>
    <property type="match status" value="1"/>
</dbReference>
<keyword evidence="11" id="KW-1185">Reference proteome</keyword>
<evidence type="ECO:0000256" key="9">
    <source>
        <dbReference type="PROSITE-ProRule" id="PRU10125"/>
    </source>
</evidence>
<sequence length="270" mass="30271">MKVSKYNGLGNDFVVIKDKVSLDYPSLSKELCSEENFDTDGFISVKENPLEMIFYNKDGSRASMCGNGIRCFAKYVLDEGIEEKLSFPVQTLAGEMFIQVQEKEPFSCTVNMGVATFSPEKLFAKTDEEIIKKTIQLSNSEVEITSCFIGTIHTVVLVEDALAELEKNTGEEICHHPLFEQQTNVNFVQILNEKEILVRTFERGVGWTLACGTGCCASVIVAKRFGLVDKHSPITVHLEKGTLEISGEKEIYMTGPAEFEYEKEYKLPNE</sequence>
<feature type="active site" description="Proton donor" evidence="8">
    <location>
        <position position="65"/>
    </location>
</feature>
<dbReference type="InterPro" id="IPR018510">
    <property type="entry name" value="DAP_epimerase_AS"/>
</dbReference>
<dbReference type="HAMAP" id="MF_00197">
    <property type="entry name" value="DAP_epimerase"/>
    <property type="match status" value="1"/>
</dbReference>
<feature type="binding site" evidence="8">
    <location>
        <position position="184"/>
    </location>
    <ligand>
        <name>substrate</name>
    </ligand>
</feature>
<evidence type="ECO:0000256" key="7">
    <source>
        <dbReference type="ARBA" id="ARBA00051712"/>
    </source>
</evidence>
<dbReference type="STRING" id="263852.SAMN02745116_01167"/>
<dbReference type="Proteomes" id="UP000190328">
    <property type="component" value="Unassembled WGS sequence"/>
</dbReference>
<feature type="binding site" evidence="8">
    <location>
        <begin position="212"/>
        <end position="213"/>
    </location>
    <ligand>
        <name>substrate</name>
    </ligand>
</feature>
<dbReference type="NCBIfam" id="TIGR00652">
    <property type="entry name" value="DapF"/>
    <property type="match status" value="1"/>
</dbReference>
<comment type="subcellular location">
    <subcellularLocation>
        <location evidence="8">Cytoplasm</location>
    </subcellularLocation>
</comment>
<dbReference type="PANTHER" id="PTHR31689">
    <property type="entry name" value="DIAMINOPIMELATE EPIMERASE, CHLOROPLASTIC"/>
    <property type="match status" value="1"/>
</dbReference>
<dbReference type="GO" id="GO:0005829">
    <property type="term" value="C:cytosol"/>
    <property type="evidence" value="ECO:0007669"/>
    <property type="project" value="TreeGrafter"/>
</dbReference>
<feature type="binding site" evidence="8">
    <location>
        <begin position="66"/>
        <end position="67"/>
    </location>
    <ligand>
        <name>substrate</name>
    </ligand>
</feature>
<evidence type="ECO:0000256" key="8">
    <source>
        <dbReference type="HAMAP-Rule" id="MF_00197"/>
    </source>
</evidence>
<comment type="caution">
    <text evidence="8">Lacks conserved residue(s) required for the propagation of feature annotation.</text>
</comment>
<comment type="pathway">
    <text evidence="1 8">Amino-acid biosynthesis; L-lysine biosynthesis via DAP pathway; DL-2,6-diaminopimelate from LL-2,6-diaminopimelate: step 1/1.</text>
</comment>
<dbReference type="EC" id="5.1.1.7" evidence="3 8"/>
<dbReference type="AlphaFoldDB" id="A0A1T4MPC9"/>
<evidence type="ECO:0000313" key="11">
    <source>
        <dbReference type="Proteomes" id="UP000190328"/>
    </source>
</evidence>
<gene>
    <name evidence="8" type="primary">dapF</name>
    <name evidence="10" type="ORF">SAMN02745116_01167</name>
</gene>
<dbReference type="GO" id="GO:0008837">
    <property type="term" value="F:diaminopimelate epimerase activity"/>
    <property type="evidence" value="ECO:0007669"/>
    <property type="project" value="UniProtKB-UniRule"/>
</dbReference>
<keyword evidence="6 8" id="KW-0413">Isomerase</keyword>
<dbReference type="Pfam" id="PF01678">
    <property type="entry name" value="DAP_epimerase"/>
    <property type="match status" value="2"/>
</dbReference>
<comment type="catalytic activity">
    <reaction evidence="7 8">
        <text>(2S,6S)-2,6-diaminopimelate = meso-2,6-diaminopimelate</text>
        <dbReference type="Rhea" id="RHEA:15393"/>
        <dbReference type="ChEBI" id="CHEBI:57609"/>
        <dbReference type="ChEBI" id="CHEBI:57791"/>
        <dbReference type="EC" id="5.1.1.7"/>
    </reaction>
</comment>
<dbReference type="RefSeq" id="WP_078807097.1">
    <property type="nucleotide sequence ID" value="NZ_FUXI01000011.1"/>
</dbReference>
<evidence type="ECO:0000256" key="2">
    <source>
        <dbReference type="ARBA" id="ARBA00010219"/>
    </source>
</evidence>
<feature type="active site" description="Proton acceptor" evidence="8">
    <location>
        <position position="211"/>
    </location>
</feature>
<comment type="function">
    <text evidence="8">Catalyzes the stereoinversion of LL-2,6-diaminopimelate (L,L-DAP) to meso-diaminopimelate (meso-DAP), a precursor of L-lysine and an essential component of the bacterial peptidoglycan.</text>
</comment>
<evidence type="ECO:0000256" key="3">
    <source>
        <dbReference type="ARBA" id="ARBA00013080"/>
    </source>
</evidence>
<organism evidence="10 11">
    <name type="scientific">Pilibacter termitis</name>
    <dbReference type="NCBI Taxonomy" id="263852"/>
    <lineage>
        <taxon>Bacteria</taxon>
        <taxon>Bacillati</taxon>
        <taxon>Bacillota</taxon>
        <taxon>Bacilli</taxon>
        <taxon>Lactobacillales</taxon>
        <taxon>Enterococcaceae</taxon>
        <taxon>Pilibacter</taxon>
    </lineage>
</organism>
<reference evidence="10 11" key="1">
    <citation type="submission" date="2017-02" db="EMBL/GenBank/DDBJ databases">
        <authorList>
            <person name="Peterson S.W."/>
        </authorList>
    </citation>
    <scope>NUCLEOTIDE SEQUENCE [LARGE SCALE GENOMIC DNA]</scope>
    <source>
        <strain evidence="10 11">ATCC BAA-1030</strain>
    </source>
</reference>
<feature type="site" description="Could be important to modulate the pK values of the two catalytic cysteine residues" evidence="8">
    <location>
        <position position="153"/>
    </location>
</feature>
<evidence type="ECO:0000256" key="1">
    <source>
        <dbReference type="ARBA" id="ARBA00005196"/>
    </source>
</evidence>
<feature type="active site" evidence="9">
    <location>
        <position position="65"/>
    </location>
</feature>
<feature type="binding site" evidence="8">
    <location>
        <position position="11"/>
    </location>
    <ligand>
        <name>substrate</name>
    </ligand>
</feature>
<feature type="binding site" evidence="8">
    <location>
        <begin position="202"/>
        <end position="203"/>
    </location>
    <ligand>
        <name>substrate</name>
    </ligand>
</feature>
<evidence type="ECO:0000256" key="5">
    <source>
        <dbReference type="ARBA" id="ARBA00023154"/>
    </source>
</evidence>
<evidence type="ECO:0000313" key="10">
    <source>
        <dbReference type="EMBL" id="SJZ68970.1"/>
    </source>
</evidence>
<name>A0A1T4MPC9_9ENTE</name>
<evidence type="ECO:0000256" key="4">
    <source>
        <dbReference type="ARBA" id="ARBA00022605"/>
    </source>
</evidence>
<dbReference type="InterPro" id="IPR001653">
    <property type="entry name" value="DAP_epimerase_DapF"/>
</dbReference>
<feature type="site" description="Could be important to modulate the pK values of the two catalytic cysteine residues" evidence="8">
    <location>
        <position position="202"/>
    </location>
</feature>
<accession>A0A1T4MPC9</accession>
<dbReference type="UniPathway" id="UPA00034">
    <property type="reaction ID" value="UER00025"/>
</dbReference>
<dbReference type="PANTHER" id="PTHR31689:SF0">
    <property type="entry name" value="DIAMINOPIMELATE EPIMERASE"/>
    <property type="match status" value="1"/>
</dbReference>
<keyword evidence="4 8" id="KW-0028">Amino-acid biosynthesis</keyword>
<protein>
    <recommendedName>
        <fullName evidence="3 8">Diaminopimelate epimerase</fullName>
        <shortName evidence="8">DAP epimerase</shortName>
        <ecNumber evidence="3 8">5.1.1.7</ecNumber>
    </recommendedName>
    <alternativeName>
        <fullName evidence="8">PLP-independent amino acid racemase</fullName>
    </alternativeName>
</protein>
<comment type="similarity">
    <text evidence="2 8">Belongs to the diaminopimelate epimerase family.</text>
</comment>